<dbReference type="RefSeq" id="WP_203762321.1">
    <property type="nucleotide sequence ID" value="NZ_BAAABO010000006.1"/>
</dbReference>
<organism evidence="1 2">
    <name type="scientific">Paractinoplanes deccanensis</name>
    <dbReference type="NCBI Taxonomy" id="113561"/>
    <lineage>
        <taxon>Bacteria</taxon>
        <taxon>Bacillati</taxon>
        <taxon>Actinomycetota</taxon>
        <taxon>Actinomycetes</taxon>
        <taxon>Micromonosporales</taxon>
        <taxon>Micromonosporaceae</taxon>
        <taxon>Paractinoplanes</taxon>
    </lineage>
</organism>
<dbReference type="InterPro" id="IPR046179">
    <property type="entry name" value="DUF6188"/>
</dbReference>
<dbReference type="Proteomes" id="UP000609879">
    <property type="component" value="Unassembled WGS sequence"/>
</dbReference>
<sequence length="135" mass="13796">MSPLIPLAGQHLDYVRLGDALVLSFSRGSQILIETAAHLTTPAGRTSVTPAAHDEDALAPFLGDAVQTAHTDKSGALTVTFAAGSALEVRPDPDVESWAFTNPDGPLIVCLPGGELAVWANAGAGVTTADLRAAP</sequence>
<protein>
    <submittedName>
        <fullName evidence="1">Uncharacterized protein</fullName>
    </submittedName>
</protein>
<proteinExistence type="predicted"/>
<name>A0ABQ3Y2S3_9ACTN</name>
<dbReference type="Pfam" id="PF19686">
    <property type="entry name" value="DUF6188"/>
    <property type="match status" value="1"/>
</dbReference>
<keyword evidence="2" id="KW-1185">Reference proteome</keyword>
<evidence type="ECO:0000313" key="1">
    <source>
        <dbReference type="EMBL" id="GID74268.1"/>
    </source>
</evidence>
<comment type="caution">
    <text evidence="1">The sequence shown here is derived from an EMBL/GenBank/DDBJ whole genome shotgun (WGS) entry which is preliminary data.</text>
</comment>
<accession>A0ABQ3Y2S3</accession>
<evidence type="ECO:0000313" key="2">
    <source>
        <dbReference type="Proteomes" id="UP000609879"/>
    </source>
</evidence>
<reference evidence="1 2" key="1">
    <citation type="submission" date="2021-01" db="EMBL/GenBank/DDBJ databases">
        <title>Whole genome shotgun sequence of Actinoplanes deccanensis NBRC 13994.</title>
        <authorList>
            <person name="Komaki H."/>
            <person name="Tamura T."/>
        </authorList>
    </citation>
    <scope>NUCLEOTIDE SEQUENCE [LARGE SCALE GENOMIC DNA]</scope>
    <source>
        <strain evidence="1 2">NBRC 13994</strain>
    </source>
</reference>
<dbReference type="EMBL" id="BOMI01000053">
    <property type="protein sequence ID" value="GID74268.1"/>
    <property type="molecule type" value="Genomic_DNA"/>
</dbReference>
<gene>
    <name evidence="1" type="ORF">Ade02nite_29090</name>
</gene>